<dbReference type="GO" id="GO:0006189">
    <property type="term" value="P:'de novo' IMP biosynthetic process"/>
    <property type="evidence" value="ECO:0007669"/>
    <property type="project" value="UniProtKB-UniRule"/>
</dbReference>
<accession>A0A1M6L5M1</accession>
<evidence type="ECO:0000256" key="9">
    <source>
        <dbReference type="ARBA" id="ARBA00038345"/>
    </source>
</evidence>
<organism evidence="15 16">
    <name type="scientific">Rubritalea squalenifaciens DSM 18772</name>
    <dbReference type="NCBI Taxonomy" id="1123071"/>
    <lineage>
        <taxon>Bacteria</taxon>
        <taxon>Pseudomonadati</taxon>
        <taxon>Verrucomicrobiota</taxon>
        <taxon>Verrucomicrobiia</taxon>
        <taxon>Verrucomicrobiales</taxon>
        <taxon>Rubritaleaceae</taxon>
        <taxon>Rubritalea</taxon>
    </lineage>
</organism>
<dbReference type="GO" id="GO:0005524">
    <property type="term" value="F:ATP binding"/>
    <property type="evidence" value="ECO:0007669"/>
    <property type="project" value="UniProtKB-UniRule"/>
</dbReference>
<dbReference type="InterPro" id="IPR016185">
    <property type="entry name" value="PreATP-grasp_dom_sf"/>
</dbReference>
<dbReference type="InParanoid" id="A0A1M6L5M1"/>
<comment type="cofactor">
    <cofactor evidence="2">
        <name>Mg(2+)</name>
        <dbReference type="ChEBI" id="CHEBI:18420"/>
    </cofactor>
</comment>
<name>A0A1M6L5M1_9BACT</name>
<protein>
    <recommendedName>
        <fullName evidence="4 12">Phosphoribosylamine--glycine ligase</fullName>
        <ecNumber evidence="4 12">6.3.4.13</ecNumber>
    </recommendedName>
    <alternativeName>
        <fullName evidence="12">GARS</fullName>
    </alternativeName>
    <alternativeName>
        <fullName evidence="10 12">Glycinamide ribonucleotide synthetase</fullName>
    </alternativeName>
    <alternativeName>
        <fullName evidence="11 12">Phosphoribosylglycinamide synthetase</fullName>
    </alternativeName>
</protein>
<dbReference type="UniPathway" id="UPA00074">
    <property type="reaction ID" value="UER00125"/>
</dbReference>
<gene>
    <name evidence="12" type="primary">purD</name>
    <name evidence="15" type="ORF">SAMN02745181_2300</name>
</gene>
<dbReference type="SUPFAM" id="SSF52440">
    <property type="entry name" value="PreATP-grasp domain"/>
    <property type="match status" value="1"/>
</dbReference>
<sequence>MKILVVGKGGREHALISAFNDSATDTELYCFPGSDAISEIAECVEVDGLEALIDWMCLNNIDLCVAGEESYLVKGEGLANLCEKAGIPCWGPHKQSAQLEASKEFAKEFMKRHNIPTGDATGCADIEEARAAINGVYPAVLKFDGLAAGKGVAVCPDEATAEEFLQEVMVERRFGDGRLLVEECLIGPEVSVFAAVVDDQYLIFTPARDYKRALDGDHGPNTGGMGAVASRQLVSEELLNRIEAEIVKPTVDGLVKDGLPYRGFIYFGLMITEAGPKIIEYNCRFGDPECQAVMPIVGGDLAAFCEAGAKGDLKSELLAFSEGWSVCLVRASAGYPESSRSGDVISGLEEVDDSARVYHAGTRKNAEGQWETNGGRVLAVVAGGSDRESAVEAAYAQLEKVSFDGMQSRTDIGTFNF</sequence>
<dbReference type="InterPro" id="IPR020562">
    <property type="entry name" value="PRibGlycinamide_synth_N"/>
</dbReference>
<dbReference type="PANTHER" id="PTHR43472">
    <property type="entry name" value="PHOSPHORIBOSYLAMINE--GLYCINE LIGASE"/>
    <property type="match status" value="1"/>
</dbReference>
<keyword evidence="6 13" id="KW-0547">Nucleotide-binding</keyword>
<proteinExistence type="inferred from homology"/>
<evidence type="ECO:0000256" key="10">
    <source>
        <dbReference type="ARBA" id="ARBA00042242"/>
    </source>
</evidence>
<dbReference type="NCBIfam" id="TIGR00877">
    <property type="entry name" value="purD"/>
    <property type="match status" value="1"/>
</dbReference>
<dbReference type="InterPro" id="IPR000115">
    <property type="entry name" value="PRibGlycinamide_synth"/>
</dbReference>
<dbReference type="InterPro" id="IPR011761">
    <property type="entry name" value="ATP-grasp"/>
</dbReference>
<comment type="cofactor">
    <cofactor evidence="1">
        <name>Mn(2+)</name>
        <dbReference type="ChEBI" id="CHEBI:29035"/>
    </cofactor>
</comment>
<dbReference type="Pfam" id="PF01071">
    <property type="entry name" value="GARS_A"/>
    <property type="match status" value="1"/>
</dbReference>
<keyword evidence="5 12" id="KW-0436">Ligase</keyword>
<feature type="domain" description="ATP-grasp" evidence="14">
    <location>
        <begin position="107"/>
        <end position="310"/>
    </location>
</feature>
<reference evidence="15 16" key="1">
    <citation type="submission" date="2016-11" db="EMBL/GenBank/DDBJ databases">
        <authorList>
            <person name="Jaros S."/>
            <person name="Januszkiewicz K."/>
            <person name="Wedrychowicz H."/>
        </authorList>
    </citation>
    <scope>NUCLEOTIDE SEQUENCE [LARGE SCALE GENOMIC DNA]</scope>
    <source>
        <strain evidence="15 16">DSM 18772</strain>
    </source>
</reference>
<dbReference type="Gene3D" id="3.90.600.10">
    <property type="entry name" value="Phosphoribosylglycinamide synthetase, C-terminal domain"/>
    <property type="match status" value="1"/>
</dbReference>
<dbReference type="EC" id="6.3.4.13" evidence="4 12"/>
<dbReference type="PANTHER" id="PTHR43472:SF1">
    <property type="entry name" value="PHOSPHORIBOSYLAMINE--GLYCINE LIGASE, CHLOROPLASTIC"/>
    <property type="match status" value="1"/>
</dbReference>
<evidence type="ECO:0000259" key="14">
    <source>
        <dbReference type="PROSITE" id="PS50975"/>
    </source>
</evidence>
<evidence type="ECO:0000256" key="13">
    <source>
        <dbReference type="PROSITE-ProRule" id="PRU00409"/>
    </source>
</evidence>
<dbReference type="GO" id="GO:0004637">
    <property type="term" value="F:phosphoribosylamine-glycine ligase activity"/>
    <property type="evidence" value="ECO:0007669"/>
    <property type="project" value="UniProtKB-UniRule"/>
</dbReference>
<dbReference type="GO" id="GO:0046872">
    <property type="term" value="F:metal ion binding"/>
    <property type="evidence" value="ECO:0007669"/>
    <property type="project" value="InterPro"/>
</dbReference>
<keyword evidence="8 13" id="KW-0067">ATP-binding</keyword>
<dbReference type="SUPFAM" id="SSF51246">
    <property type="entry name" value="Rudiment single hybrid motif"/>
    <property type="match status" value="1"/>
</dbReference>
<evidence type="ECO:0000256" key="5">
    <source>
        <dbReference type="ARBA" id="ARBA00022598"/>
    </source>
</evidence>
<dbReference type="PROSITE" id="PS00184">
    <property type="entry name" value="GARS"/>
    <property type="match status" value="1"/>
</dbReference>
<dbReference type="InterPro" id="IPR037123">
    <property type="entry name" value="PRibGlycinamide_synth_C_sf"/>
</dbReference>
<evidence type="ECO:0000256" key="7">
    <source>
        <dbReference type="ARBA" id="ARBA00022755"/>
    </source>
</evidence>
<dbReference type="SMART" id="SM01210">
    <property type="entry name" value="GARS_C"/>
    <property type="match status" value="1"/>
</dbReference>
<evidence type="ECO:0000256" key="6">
    <source>
        <dbReference type="ARBA" id="ARBA00022741"/>
    </source>
</evidence>
<dbReference type="Pfam" id="PF02843">
    <property type="entry name" value="GARS_C"/>
    <property type="match status" value="1"/>
</dbReference>
<keyword evidence="16" id="KW-1185">Reference proteome</keyword>
<evidence type="ECO:0000256" key="1">
    <source>
        <dbReference type="ARBA" id="ARBA00001936"/>
    </source>
</evidence>
<dbReference type="HAMAP" id="MF_00138">
    <property type="entry name" value="GARS"/>
    <property type="match status" value="1"/>
</dbReference>
<dbReference type="EMBL" id="FQYR01000004">
    <property type="protein sequence ID" value="SHJ66518.1"/>
    <property type="molecule type" value="Genomic_DNA"/>
</dbReference>
<evidence type="ECO:0000256" key="3">
    <source>
        <dbReference type="ARBA" id="ARBA00005174"/>
    </source>
</evidence>
<dbReference type="Pfam" id="PF02844">
    <property type="entry name" value="GARS_N"/>
    <property type="match status" value="1"/>
</dbReference>
<dbReference type="RefSeq" id="WP_143183902.1">
    <property type="nucleotide sequence ID" value="NZ_FQYR01000004.1"/>
</dbReference>
<dbReference type="AlphaFoldDB" id="A0A1M6L5M1"/>
<dbReference type="FunCoup" id="A0A1M6L5M1">
    <property type="interactions" value="362"/>
</dbReference>
<evidence type="ECO:0000256" key="8">
    <source>
        <dbReference type="ARBA" id="ARBA00022840"/>
    </source>
</evidence>
<dbReference type="GO" id="GO:0009113">
    <property type="term" value="P:purine nucleobase biosynthetic process"/>
    <property type="evidence" value="ECO:0007669"/>
    <property type="project" value="InterPro"/>
</dbReference>
<dbReference type="InterPro" id="IPR011054">
    <property type="entry name" value="Rudment_hybrid_motif"/>
</dbReference>
<dbReference type="Gene3D" id="3.30.1490.20">
    <property type="entry name" value="ATP-grasp fold, A domain"/>
    <property type="match status" value="1"/>
</dbReference>
<dbReference type="InterPro" id="IPR013815">
    <property type="entry name" value="ATP_grasp_subdomain_1"/>
</dbReference>
<evidence type="ECO:0000313" key="16">
    <source>
        <dbReference type="Proteomes" id="UP000184510"/>
    </source>
</evidence>
<dbReference type="Proteomes" id="UP000184510">
    <property type="component" value="Unassembled WGS sequence"/>
</dbReference>
<comment type="catalytic activity">
    <reaction evidence="12">
        <text>5-phospho-beta-D-ribosylamine + glycine + ATP = N(1)-(5-phospho-beta-D-ribosyl)glycinamide + ADP + phosphate + H(+)</text>
        <dbReference type="Rhea" id="RHEA:17453"/>
        <dbReference type="ChEBI" id="CHEBI:15378"/>
        <dbReference type="ChEBI" id="CHEBI:30616"/>
        <dbReference type="ChEBI" id="CHEBI:43474"/>
        <dbReference type="ChEBI" id="CHEBI:57305"/>
        <dbReference type="ChEBI" id="CHEBI:58681"/>
        <dbReference type="ChEBI" id="CHEBI:143788"/>
        <dbReference type="ChEBI" id="CHEBI:456216"/>
        <dbReference type="EC" id="6.3.4.13"/>
    </reaction>
</comment>
<evidence type="ECO:0000256" key="2">
    <source>
        <dbReference type="ARBA" id="ARBA00001946"/>
    </source>
</evidence>
<dbReference type="Gene3D" id="3.30.470.20">
    <property type="entry name" value="ATP-grasp fold, B domain"/>
    <property type="match status" value="1"/>
</dbReference>
<dbReference type="OrthoDB" id="9807240at2"/>
<dbReference type="PROSITE" id="PS50975">
    <property type="entry name" value="ATP_GRASP"/>
    <property type="match status" value="1"/>
</dbReference>
<dbReference type="InterPro" id="IPR020559">
    <property type="entry name" value="PRibGlycinamide_synth_CS"/>
</dbReference>
<dbReference type="Gene3D" id="3.40.50.20">
    <property type="match status" value="1"/>
</dbReference>
<keyword evidence="7 12" id="KW-0658">Purine biosynthesis</keyword>
<dbReference type="InterPro" id="IPR020560">
    <property type="entry name" value="PRibGlycinamide_synth_C-dom"/>
</dbReference>
<dbReference type="SUPFAM" id="SSF56059">
    <property type="entry name" value="Glutathione synthetase ATP-binding domain-like"/>
    <property type="match status" value="1"/>
</dbReference>
<evidence type="ECO:0000313" key="15">
    <source>
        <dbReference type="EMBL" id="SHJ66518.1"/>
    </source>
</evidence>
<comment type="pathway">
    <text evidence="3 12">Purine metabolism; IMP biosynthesis via de novo pathway; N(1)-(5-phospho-D-ribosyl)glycinamide from 5-phospho-alpha-D-ribose 1-diphosphate: step 2/2.</text>
</comment>
<evidence type="ECO:0000256" key="4">
    <source>
        <dbReference type="ARBA" id="ARBA00013255"/>
    </source>
</evidence>
<evidence type="ECO:0000256" key="11">
    <source>
        <dbReference type="ARBA" id="ARBA00042864"/>
    </source>
</evidence>
<dbReference type="InterPro" id="IPR020561">
    <property type="entry name" value="PRibGlycinamid_synth_ATP-grasp"/>
</dbReference>
<evidence type="ECO:0000256" key="12">
    <source>
        <dbReference type="HAMAP-Rule" id="MF_00138"/>
    </source>
</evidence>
<comment type="similarity">
    <text evidence="9 12">Belongs to the GARS family.</text>
</comment>
<dbReference type="STRING" id="1123071.SAMN02745181_2300"/>
<dbReference type="SMART" id="SM01209">
    <property type="entry name" value="GARS_A"/>
    <property type="match status" value="1"/>
</dbReference>